<dbReference type="InterPro" id="IPR051049">
    <property type="entry name" value="Dienelactone_hydrolase-like"/>
</dbReference>
<dbReference type="InterPro" id="IPR002925">
    <property type="entry name" value="Dienelactn_hydro"/>
</dbReference>
<keyword evidence="2" id="KW-0378">Hydrolase</keyword>
<dbReference type="InterPro" id="IPR006311">
    <property type="entry name" value="TAT_signal"/>
</dbReference>
<protein>
    <submittedName>
        <fullName evidence="2">Dienelactone hydrolase family protein</fullName>
    </submittedName>
</protein>
<dbReference type="EMBL" id="JAGSPB010000001">
    <property type="protein sequence ID" value="MBV7265896.1"/>
    <property type="molecule type" value="Genomic_DNA"/>
</dbReference>
<organism evidence="2 3">
    <name type="scientific">Erythrobacter ani</name>
    <dbReference type="NCBI Taxonomy" id="2827235"/>
    <lineage>
        <taxon>Bacteria</taxon>
        <taxon>Pseudomonadati</taxon>
        <taxon>Pseudomonadota</taxon>
        <taxon>Alphaproteobacteria</taxon>
        <taxon>Sphingomonadales</taxon>
        <taxon>Erythrobacteraceae</taxon>
        <taxon>Erythrobacter/Porphyrobacter group</taxon>
        <taxon>Erythrobacter</taxon>
    </lineage>
</organism>
<feature type="domain" description="Dienelactone hydrolase" evidence="1">
    <location>
        <begin position="71"/>
        <end position="298"/>
    </location>
</feature>
<reference evidence="2 3" key="1">
    <citation type="submission" date="2021-04" db="EMBL/GenBank/DDBJ databases">
        <authorList>
            <person name="Pira H."/>
            <person name="Risdian C."/>
            <person name="Wink J."/>
        </authorList>
    </citation>
    <scope>NUCLEOTIDE SEQUENCE [LARGE SCALE GENOMIC DNA]</scope>
    <source>
        <strain evidence="2 3">WH131</strain>
    </source>
</reference>
<evidence type="ECO:0000313" key="2">
    <source>
        <dbReference type="EMBL" id="MBV7265896.1"/>
    </source>
</evidence>
<accession>A0ABS6SM27</accession>
<name>A0ABS6SM27_9SPHN</name>
<dbReference type="Proteomes" id="UP000699975">
    <property type="component" value="Unassembled WGS sequence"/>
</dbReference>
<comment type="caution">
    <text evidence="2">The sequence shown here is derived from an EMBL/GenBank/DDBJ whole genome shotgun (WGS) entry which is preliminary data.</text>
</comment>
<dbReference type="PANTHER" id="PTHR46623">
    <property type="entry name" value="CARBOXYMETHYLENEBUTENOLIDASE-RELATED"/>
    <property type="match status" value="1"/>
</dbReference>
<keyword evidence="3" id="KW-1185">Reference proteome</keyword>
<sequence>MCDETKLKNWAKGAISRRQFGVFAGAAAGTAVLAACAPPSGDASEEAPDPANATRTMFSDAVSLATEDGTMDGFLVYPKQDEEYPAVILWPDVAGVRQAKIEMAMRLASQGYAVLVVNPYYRDVAGEQFGDFAAFIKAEGFSKVGPWREKLTAEAIMRDTKAIVSWLDSQPQVDTSRGIGAQGYCMGGPFAVWSAAAVPGRIKAAASFHGGGLVREDNPMSPHNLLDQTQANFLIAIARDDHDESPSDKLLFAKAAGRAARPANIDIYDGDHGWTVLDSPAYAEGAAEKAYASLLKLYSDAL</sequence>
<dbReference type="RefSeq" id="WP_218316302.1">
    <property type="nucleotide sequence ID" value="NZ_JAGSPB010000001.1"/>
</dbReference>
<dbReference type="PROSITE" id="PS51318">
    <property type="entry name" value="TAT"/>
    <property type="match status" value="1"/>
</dbReference>
<gene>
    <name evidence="2" type="ORF">KCG45_06860</name>
</gene>
<dbReference type="GO" id="GO:0016787">
    <property type="term" value="F:hydrolase activity"/>
    <property type="evidence" value="ECO:0007669"/>
    <property type="project" value="UniProtKB-KW"/>
</dbReference>
<dbReference type="PANTHER" id="PTHR46623:SF10">
    <property type="entry name" value="CARBOXYMETHYLENEBUTENOLIDASE HOMOLOG"/>
    <property type="match status" value="1"/>
</dbReference>
<dbReference type="Pfam" id="PF01738">
    <property type="entry name" value="DLH"/>
    <property type="match status" value="1"/>
</dbReference>
<evidence type="ECO:0000259" key="1">
    <source>
        <dbReference type="Pfam" id="PF01738"/>
    </source>
</evidence>
<proteinExistence type="predicted"/>
<evidence type="ECO:0000313" key="3">
    <source>
        <dbReference type="Proteomes" id="UP000699975"/>
    </source>
</evidence>